<accession>A0A2X0NC73</accession>
<dbReference type="Proteomes" id="UP000249723">
    <property type="component" value="Unassembled WGS sequence"/>
</dbReference>
<reference evidence="3" key="1">
    <citation type="submission" date="2016-10" db="EMBL/GenBank/DDBJ databases">
        <authorList>
            <person name="Jeantristanb JTB J.-T."/>
            <person name="Ricardo R."/>
        </authorList>
    </citation>
    <scope>NUCLEOTIDE SEQUENCE [LARGE SCALE GENOMIC DNA]</scope>
</reference>
<keyword evidence="3" id="KW-1185">Reference proteome</keyword>
<organism evidence="2 3">
    <name type="scientific">Microbotryum saponariae</name>
    <dbReference type="NCBI Taxonomy" id="289078"/>
    <lineage>
        <taxon>Eukaryota</taxon>
        <taxon>Fungi</taxon>
        <taxon>Dikarya</taxon>
        <taxon>Basidiomycota</taxon>
        <taxon>Pucciniomycotina</taxon>
        <taxon>Microbotryomycetes</taxon>
        <taxon>Microbotryales</taxon>
        <taxon>Microbotryaceae</taxon>
        <taxon>Microbotryum</taxon>
    </lineage>
</organism>
<evidence type="ECO:0000313" key="2">
    <source>
        <dbReference type="EMBL" id="SDA03740.1"/>
    </source>
</evidence>
<feature type="compositionally biased region" description="Polar residues" evidence="1">
    <location>
        <begin position="26"/>
        <end position="37"/>
    </location>
</feature>
<gene>
    <name evidence="2" type="ORF">BZ3500_MVSOF-1268-A1-R1_CHR11-1G03180</name>
</gene>
<dbReference type="EMBL" id="FMWP01000138">
    <property type="protein sequence ID" value="SDA03740.1"/>
    <property type="molecule type" value="Genomic_DNA"/>
</dbReference>
<sequence length="51" mass="5511">MLRDFNGGKSPRSAPVSDALILPPNGRSSGTSWGSCNGSWEVVRVHIRGWD</sequence>
<proteinExistence type="predicted"/>
<dbReference type="AlphaFoldDB" id="A0A2X0NC73"/>
<evidence type="ECO:0000256" key="1">
    <source>
        <dbReference type="SAM" id="MobiDB-lite"/>
    </source>
</evidence>
<evidence type="ECO:0000313" key="3">
    <source>
        <dbReference type="Proteomes" id="UP000249723"/>
    </source>
</evidence>
<name>A0A2X0NC73_9BASI</name>
<feature type="region of interest" description="Disordered" evidence="1">
    <location>
        <begin position="1"/>
        <end position="37"/>
    </location>
</feature>
<protein>
    <submittedName>
        <fullName evidence="2">BZ3500_MvSof-1268-A1-R1_Chr11-1g03180 protein</fullName>
    </submittedName>
</protein>